<keyword evidence="1" id="KW-1133">Transmembrane helix</keyword>
<keyword evidence="1" id="KW-0812">Transmembrane</keyword>
<keyword evidence="1" id="KW-0472">Membrane</keyword>
<keyword evidence="3" id="KW-1185">Reference proteome</keyword>
<dbReference type="Proteomes" id="UP000284868">
    <property type="component" value="Unassembled WGS sequence"/>
</dbReference>
<evidence type="ECO:0000256" key="1">
    <source>
        <dbReference type="SAM" id="Phobius"/>
    </source>
</evidence>
<gene>
    <name evidence="2" type="ORF">DWZ83_11130</name>
</gene>
<comment type="caution">
    <text evidence="2">The sequence shown here is derived from an EMBL/GenBank/DDBJ whole genome shotgun (WGS) entry which is preliminary data.</text>
</comment>
<sequence length="60" mass="6900">MNILSRTIKYITRKKSKSVLLLLVFLVVNVMLLSTNAMIHSLENTKDQIKQNTKSKLIVQ</sequence>
<reference evidence="2 3" key="1">
    <citation type="submission" date="2018-08" db="EMBL/GenBank/DDBJ databases">
        <title>A genome reference for cultivated species of the human gut microbiota.</title>
        <authorList>
            <person name="Zou Y."/>
            <person name="Xue W."/>
            <person name="Luo G."/>
        </authorList>
    </citation>
    <scope>NUCLEOTIDE SEQUENCE [LARGE SCALE GENOMIC DNA]</scope>
    <source>
        <strain evidence="2 3">AF35-6BH</strain>
    </source>
</reference>
<evidence type="ECO:0000313" key="3">
    <source>
        <dbReference type="Proteomes" id="UP000284868"/>
    </source>
</evidence>
<protein>
    <submittedName>
        <fullName evidence="2">Uncharacterized protein</fullName>
    </submittedName>
</protein>
<accession>A0A415NRD2</accession>
<evidence type="ECO:0000313" key="2">
    <source>
        <dbReference type="EMBL" id="RHM02995.1"/>
    </source>
</evidence>
<proteinExistence type="predicted"/>
<organism evidence="2 3">
    <name type="scientific">Amedibacillus dolichus</name>
    <dbReference type="NCBI Taxonomy" id="31971"/>
    <lineage>
        <taxon>Bacteria</taxon>
        <taxon>Bacillati</taxon>
        <taxon>Bacillota</taxon>
        <taxon>Erysipelotrichia</taxon>
        <taxon>Erysipelotrichales</taxon>
        <taxon>Erysipelotrichaceae</taxon>
        <taxon>Amedibacillus</taxon>
    </lineage>
</organism>
<feature type="transmembrane region" description="Helical" evidence="1">
    <location>
        <begin position="20"/>
        <end position="39"/>
    </location>
</feature>
<dbReference type="AlphaFoldDB" id="A0A415NRD2"/>
<dbReference type="EMBL" id="QRPK01000169">
    <property type="protein sequence ID" value="RHM02995.1"/>
    <property type="molecule type" value="Genomic_DNA"/>
</dbReference>
<name>A0A415NRD2_9FIRM</name>